<evidence type="ECO:0000256" key="2">
    <source>
        <dbReference type="ARBA" id="ARBA00022723"/>
    </source>
</evidence>
<dbReference type="EMBL" id="AP022871">
    <property type="protein sequence ID" value="BCB86876.1"/>
    <property type="molecule type" value="Genomic_DNA"/>
</dbReference>
<evidence type="ECO:0000256" key="4">
    <source>
        <dbReference type="ARBA" id="ARBA00022833"/>
    </source>
</evidence>
<evidence type="ECO:0000256" key="1">
    <source>
        <dbReference type="ARBA" id="ARBA00007749"/>
    </source>
</evidence>
<keyword evidence="2" id="KW-0479">Metal-binding</keyword>
<dbReference type="SUPFAM" id="SSF56281">
    <property type="entry name" value="Metallo-hydrolase/oxidoreductase"/>
    <property type="match status" value="1"/>
</dbReference>
<dbReference type="PANTHER" id="PTHR42978">
    <property type="entry name" value="QUORUM-QUENCHING LACTONASE YTNP-RELATED-RELATED"/>
    <property type="match status" value="1"/>
</dbReference>
<dbReference type="Pfam" id="PF00753">
    <property type="entry name" value="Lactamase_B"/>
    <property type="match status" value="1"/>
</dbReference>
<dbReference type="InterPro" id="IPR051013">
    <property type="entry name" value="MBL_superfamily_lactonases"/>
</dbReference>
<evidence type="ECO:0000313" key="6">
    <source>
        <dbReference type="EMBL" id="BCB86876.1"/>
    </source>
</evidence>
<accession>A0A6F8YLD8</accession>
<evidence type="ECO:0000259" key="5">
    <source>
        <dbReference type="SMART" id="SM00849"/>
    </source>
</evidence>
<dbReference type="InterPro" id="IPR036866">
    <property type="entry name" value="RibonucZ/Hydroxyglut_hydro"/>
</dbReference>
<evidence type="ECO:0000313" key="7">
    <source>
        <dbReference type="Proteomes" id="UP000503011"/>
    </source>
</evidence>
<evidence type="ECO:0000256" key="3">
    <source>
        <dbReference type="ARBA" id="ARBA00022801"/>
    </source>
</evidence>
<proteinExistence type="inferred from homology"/>
<dbReference type="KEGG" id="psuu:Psuf_041890"/>
<reference evidence="6 7" key="2">
    <citation type="submission" date="2020-03" db="EMBL/GenBank/DDBJ databases">
        <authorList>
            <person name="Ichikawa N."/>
            <person name="Kimura A."/>
            <person name="Kitahashi Y."/>
            <person name="Uohara A."/>
        </authorList>
    </citation>
    <scope>NUCLEOTIDE SEQUENCE [LARGE SCALE GENOMIC DNA]</scope>
    <source>
        <strain evidence="6 7">NBRC 105367</strain>
    </source>
</reference>
<dbReference type="GO" id="GO:0016787">
    <property type="term" value="F:hydrolase activity"/>
    <property type="evidence" value="ECO:0007669"/>
    <property type="project" value="UniProtKB-KW"/>
</dbReference>
<name>A0A6F8YLD8_9ACTN</name>
<dbReference type="GO" id="GO:0046872">
    <property type="term" value="F:metal ion binding"/>
    <property type="evidence" value="ECO:0007669"/>
    <property type="project" value="UniProtKB-KW"/>
</dbReference>
<comment type="similarity">
    <text evidence="1">Belongs to the metallo-beta-lactamase superfamily.</text>
</comment>
<dbReference type="PANTHER" id="PTHR42978:SF6">
    <property type="entry name" value="QUORUM-QUENCHING LACTONASE YTNP-RELATED"/>
    <property type="match status" value="1"/>
</dbReference>
<gene>
    <name evidence="6" type="ORF">Psuf_041890</name>
</gene>
<dbReference type="InterPro" id="IPR001279">
    <property type="entry name" value="Metallo-B-lactamas"/>
</dbReference>
<feature type="domain" description="Metallo-beta-lactamase" evidence="5">
    <location>
        <begin position="58"/>
        <end position="236"/>
    </location>
</feature>
<dbReference type="RefSeq" id="WP_232074869.1">
    <property type="nucleotide sequence ID" value="NZ_AP022871.1"/>
</dbReference>
<dbReference type="Gene3D" id="3.60.15.10">
    <property type="entry name" value="Ribonuclease Z/Hydroxyacylglutathione hydrolase-like"/>
    <property type="match status" value="1"/>
</dbReference>
<dbReference type="SMART" id="SM00849">
    <property type="entry name" value="Lactamase_B"/>
    <property type="match status" value="1"/>
</dbReference>
<keyword evidence="3 6" id="KW-0378">Hydrolase</keyword>
<reference evidence="6 7" key="1">
    <citation type="submission" date="2020-03" db="EMBL/GenBank/DDBJ databases">
        <title>Whole genome shotgun sequence of Phytohabitans suffuscus NBRC 105367.</title>
        <authorList>
            <person name="Komaki H."/>
            <person name="Tamura T."/>
        </authorList>
    </citation>
    <scope>NUCLEOTIDE SEQUENCE [LARGE SCALE GENOMIC DNA]</scope>
    <source>
        <strain evidence="6 7">NBRC 105367</strain>
    </source>
</reference>
<dbReference type="Proteomes" id="UP000503011">
    <property type="component" value="Chromosome"/>
</dbReference>
<dbReference type="AlphaFoldDB" id="A0A6F8YLD8"/>
<keyword evidence="4" id="KW-0862">Zinc</keyword>
<organism evidence="6 7">
    <name type="scientific">Phytohabitans suffuscus</name>
    <dbReference type="NCBI Taxonomy" id="624315"/>
    <lineage>
        <taxon>Bacteria</taxon>
        <taxon>Bacillati</taxon>
        <taxon>Actinomycetota</taxon>
        <taxon>Actinomycetes</taxon>
        <taxon>Micromonosporales</taxon>
        <taxon>Micromonosporaceae</taxon>
    </lineage>
</organism>
<protein>
    <submittedName>
        <fullName evidence="6">MBL fold metallo-hydrolase</fullName>
    </submittedName>
</protein>
<keyword evidence="7" id="KW-1185">Reference proteome</keyword>
<sequence length="238" mass="26202">MPVTHDLGPLTVVALHDGEGTFFQPRQEAFPQVNRELWARADERDPGAVTADSQWLLRFRCFAVRHGDRVTLVDTGIGPADSLAASWAPVPGRLPEELAAAGIDPAGVDTVVLSHLHTDHIGWAVVGTPYFPNATYLLQRADAEAFDRPELRDRLIRPLTESGQLRLIEGDVPIAAGVTAIATPGHTPGHQSVLVEYGSRQTLITGDLLVHMVQLVAPRRRTRTRWIRRRRGTPERSC</sequence>